<dbReference type="InterPro" id="IPR036961">
    <property type="entry name" value="Kinesin_motor_dom_sf"/>
</dbReference>
<proteinExistence type="inferred from homology"/>
<dbReference type="InterPro" id="IPR032308">
    <property type="entry name" value="TDBD"/>
</dbReference>
<name>A0AAV8QXD5_ENSVE</name>
<comment type="similarity">
    <text evidence="10">Belongs to the TRAFAC class myosin-kinesin ATPase superfamily. Kinesin family. KIN-5/BimC subfamily.</text>
</comment>
<dbReference type="GO" id="GO:0008017">
    <property type="term" value="F:microtubule binding"/>
    <property type="evidence" value="ECO:0007669"/>
    <property type="project" value="InterPro"/>
</dbReference>
<keyword evidence="6 12" id="KW-0067">ATP-binding</keyword>
<evidence type="ECO:0000256" key="9">
    <source>
        <dbReference type="ARBA" id="ARBA00023242"/>
    </source>
</evidence>
<keyword evidence="9" id="KW-0539">Nucleus</keyword>
<dbReference type="InterPro" id="IPR019821">
    <property type="entry name" value="Kinesin_motor_CS"/>
</dbReference>
<feature type="compositionally biased region" description="Polar residues" evidence="14">
    <location>
        <begin position="1"/>
        <end position="16"/>
    </location>
</feature>
<feature type="compositionally biased region" description="Low complexity" evidence="14">
    <location>
        <begin position="1160"/>
        <end position="1171"/>
    </location>
</feature>
<evidence type="ECO:0000256" key="7">
    <source>
        <dbReference type="ARBA" id="ARBA00023175"/>
    </source>
</evidence>
<evidence type="ECO:0000256" key="1">
    <source>
        <dbReference type="ARBA" id="ARBA00004123"/>
    </source>
</evidence>
<evidence type="ECO:0000256" key="12">
    <source>
        <dbReference type="PROSITE-ProRule" id="PRU00283"/>
    </source>
</evidence>
<feature type="coiled-coil region" evidence="13">
    <location>
        <begin position="1610"/>
        <end position="1637"/>
    </location>
</feature>
<dbReference type="GO" id="GO:0090307">
    <property type="term" value="P:mitotic spindle assembly"/>
    <property type="evidence" value="ECO:0007669"/>
    <property type="project" value="TreeGrafter"/>
</dbReference>
<evidence type="ECO:0000256" key="6">
    <source>
        <dbReference type="ARBA" id="ARBA00022840"/>
    </source>
</evidence>
<dbReference type="GO" id="GO:0005524">
    <property type="term" value="F:ATP binding"/>
    <property type="evidence" value="ECO:0007669"/>
    <property type="project" value="UniProtKB-UniRule"/>
</dbReference>
<comment type="subcellular location">
    <subcellularLocation>
        <location evidence="2">Cytoplasm</location>
        <location evidence="2">Cytoskeleton</location>
        <location evidence="2">Spindle</location>
    </subcellularLocation>
    <subcellularLocation>
        <location evidence="1">Nucleus</location>
    </subcellularLocation>
</comment>
<dbReference type="GO" id="GO:0051231">
    <property type="term" value="P:spindle elongation"/>
    <property type="evidence" value="ECO:0007669"/>
    <property type="project" value="TreeGrafter"/>
</dbReference>
<dbReference type="PROSITE" id="PS00411">
    <property type="entry name" value="KINESIN_MOTOR_1"/>
    <property type="match status" value="1"/>
</dbReference>
<dbReference type="InterPro" id="IPR016181">
    <property type="entry name" value="Acyl_CoA_acyltransferase"/>
</dbReference>
<dbReference type="PANTHER" id="PTHR47970">
    <property type="entry name" value="KINESIN-LIKE PROTEIN KIF11"/>
    <property type="match status" value="1"/>
</dbReference>
<evidence type="ECO:0000256" key="14">
    <source>
        <dbReference type="SAM" id="MobiDB-lite"/>
    </source>
</evidence>
<dbReference type="InterPro" id="IPR013083">
    <property type="entry name" value="Znf_RING/FYVE/PHD"/>
</dbReference>
<dbReference type="SUPFAM" id="SSF52540">
    <property type="entry name" value="P-loop containing nucleoside triphosphate hydrolases"/>
    <property type="match status" value="1"/>
</dbReference>
<evidence type="ECO:0000313" key="16">
    <source>
        <dbReference type="EMBL" id="KAJ8484687.1"/>
    </source>
</evidence>
<dbReference type="GO" id="GO:0005634">
    <property type="term" value="C:nucleus"/>
    <property type="evidence" value="ECO:0007669"/>
    <property type="project" value="UniProtKB-SubCell"/>
</dbReference>
<keyword evidence="7 12" id="KW-0505">Motor protein</keyword>
<keyword evidence="4" id="KW-0493">Microtubule</keyword>
<protein>
    <recommendedName>
        <fullName evidence="15">Kinesin motor domain-containing protein</fullName>
    </recommendedName>
</protein>
<dbReference type="Pfam" id="PF23209">
    <property type="entry name" value="IDM1_C"/>
    <property type="match status" value="1"/>
</dbReference>
<reference evidence="16 17" key="1">
    <citation type="submission" date="2022-12" db="EMBL/GenBank/DDBJ databases">
        <title>Chromosome-scale assembly of the Ensete ventricosum genome.</title>
        <authorList>
            <person name="Dussert Y."/>
            <person name="Stocks J."/>
            <person name="Wendawek A."/>
            <person name="Woldeyes F."/>
            <person name="Nichols R.A."/>
            <person name="Borrell J.S."/>
        </authorList>
    </citation>
    <scope>NUCLEOTIDE SEQUENCE [LARGE SCALE GENOMIC DNA]</scope>
    <source>
        <strain evidence="17">cv. Maze</strain>
        <tissue evidence="16">Seeds</tissue>
    </source>
</reference>
<dbReference type="PRINTS" id="PR00380">
    <property type="entry name" value="KINESINHEAVY"/>
</dbReference>
<keyword evidence="3" id="KW-0963">Cytoplasm</keyword>
<dbReference type="CDD" id="cd01364">
    <property type="entry name" value="KISc_BimC_Eg5"/>
    <property type="match status" value="1"/>
</dbReference>
<dbReference type="InterPro" id="IPR027417">
    <property type="entry name" value="P-loop_NTPase"/>
</dbReference>
<feature type="binding site" evidence="12">
    <location>
        <begin position="1266"/>
        <end position="1273"/>
    </location>
    <ligand>
        <name>ATP</name>
        <dbReference type="ChEBI" id="CHEBI:30616"/>
    </ligand>
</feature>
<keyword evidence="8" id="KW-0206">Cytoskeleton</keyword>
<dbReference type="PROSITE" id="PS50067">
    <property type="entry name" value="KINESIN_MOTOR_2"/>
    <property type="match status" value="1"/>
</dbReference>
<evidence type="ECO:0000313" key="17">
    <source>
        <dbReference type="Proteomes" id="UP001222027"/>
    </source>
</evidence>
<keyword evidence="5 12" id="KW-0547">Nucleotide-binding</keyword>
<accession>A0AAV8QXD5</accession>
<dbReference type="GO" id="GO:0005876">
    <property type="term" value="C:spindle microtubule"/>
    <property type="evidence" value="ECO:0007669"/>
    <property type="project" value="TreeGrafter"/>
</dbReference>
<dbReference type="Gene3D" id="3.40.850.10">
    <property type="entry name" value="Kinesin motor domain"/>
    <property type="match status" value="1"/>
</dbReference>
<keyword evidence="17" id="KW-1185">Reference proteome</keyword>
<feature type="region of interest" description="Disordered" evidence="14">
    <location>
        <begin position="1101"/>
        <end position="1173"/>
    </location>
</feature>
<dbReference type="Gene3D" id="3.30.40.10">
    <property type="entry name" value="Zinc/RING finger domain, C3HC4 (zinc finger)"/>
    <property type="match status" value="1"/>
</dbReference>
<feature type="domain" description="Kinesin motor" evidence="15">
    <location>
        <begin position="1180"/>
        <end position="1522"/>
    </location>
</feature>
<feature type="compositionally biased region" description="Polar residues" evidence="14">
    <location>
        <begin position="1107"/>
        <end position="1116"/>
    </location>
</feature>
<evidence type="ECO:0000256" key="10">
    <source>
        <dbReference type="ARBA" id="ARBA00034704"/>
    </source>
</evidence>
<dbReference type="InterPro" id="IPR056511">
    <property type="entry name" value="IDM1_C"/>
</dbReference>
<gene>
    <name evidence="16" type="ORF">OPV22_017172</name>
</gene>
<dbReference type="InterPro" id="IPR047149">
    <property type="entry name" value="KIF11-like"/>
</dbReference>
<dbReference type="Proteomes" id="UP001222027">
    <property type="component" value="Unassembled WGS sequence"/>
</dbReference>
<feature type="coiled-coil region" evidence="13">
    <location>
        <begin position="1531"/>
        <end position="1558"/>
    </location>
</feature>
<dbReference type="GO" id="GO:0072686">
    <property type="term" value="C:mitotic spindle"/>
    <property type="evidence" value="ECO:0007669"/>
    <property type="project" value="TreeGrafter"/>
</dbReference>
<feature type="compositionally biased region" description="Basic and acidic residues" evidence="14">
    <location>
        <begin position="1147"/>
        <end position="1157"/>
    </location>
</feature>
<feature type="region of interest" description="Disordered" evidence="14">
    <location>
        <begin position="1"/>
        <end position="24"/>
    </location>
</feature>
<sequence length="2164" mass="240468">MSRTSGRTNSKGNPDASSDCEGDDLVHEDDDHFSLAKCRKKHGKYTPSSPLTDVRGLLSTGLLEGFPVTYKRDEVELNGFVKDLGYQCGCSSCDYTKVVSALMFEKHAGVTTNNQNNHIFLDNGITIYKLVKKLEGRCLGSLGDVIQGEIDSQPNVKQFEQWKALFLVNGNDVFIATNTDKIQRNQPEFDAKHHIFRNFQEEGCRVMKDIDSKIKSAIDTSPCSTLINKFKRPQEWLPTGCCDLGFPSKKQGVKSSSELISDSADQKDHDVIGSRAHIERKEKSYFMANGNQQTKISKHTPSTYISDVKGLLSTGVLDGLSVTYKKDEGKIHGIISFAGYLCGCSSCNYNKVLCALEFEKHAGATSKNQNDHIFLDNGISIYKLVRYLKDRHIKLGSLDKVIEKEFQIQPNMEHFENWKASFQVNINQKETNKDVDETQLNQLETHTADHAVQGLFGVAVRSGTNSARDVTIKSSSSRSLEEYCPSLVSSVTPSSIYLWPTIEDNVHIASNFISNFRSLGSTESSGDQTPNVCMKPSFPVPTSNGITHVASSLNENSIYSQLDTVGIINSVLPMKISPLGLDKEIVHTTPRFTVESISLRPAGTVIEASAHLASNVASNVCPSNSGLEDQYYPDPVMDELLSLTQPTDVVSEITLNHSSSGPANENDIDPAPTIFTEPSSSVPAIQESANLFSGLSSSLCKDSDLQAHDSCIKQLHSLCILDDQSQLAKRMSTLPDLHYLSKSNGDQLKLHVTAQGGSKRRDCSLHQLIFKENGLPNGSKLAYCVKGEKIKTGYKFRNGLICDCCNVEMSPSQFESHAGFCKRRQPVRSGSAIPSSGAIRSDKLRSRLILKADTDQLLCCTLCKDSSFILNVFDAKTIIFCAQCEREYHIGCLKYHGVCDLKEVPMECNWFCCEDCDVIHASLRKLVNHGENFVPYWLLSMLKRNSSLGNFAEDIEADIHWQVLSGKYVRDDLLFHKIIGLFHEAFDPIVEGGQDLISAMVHAEDAAGKLLGGVYCAIITVKSVIISAGLFRVFGRNVAELPLVATHEKYRGKGYFGVLFSLVERVLYHLEVNHLIVPASKEVQSLWKDKLGFVEMAEERPADDPSFSGTRGSLSMSHRRRSSGGEEMDSFRKKGRFVTMSPARTPESSDKYGREPLVDGNGNSSSNNSSSKLIKDKGTNIQVILRCRPLSDDEKRMNTPVVISCDEHRREVTAAHSAADKQIDRTFAFDKVFGPTSMQKDLFDQAIVPVVNEVLEGYNCTIFAYGQTGTGKTYSMEGGGRKNKNGELPSDAGVIPRAVQCIFDTLEAQDAEYSIKVTFLELYNEEITDLLAPDESKFSDDKNKKSIALMEDGKGGIYMRGLEEEAVYTAGEIYKILDKGSAKRHTGETLLNKQSSRSHSIFSITVHSKECTPEGEEMIKCGKLNFVDLAGSENISRSGARDGRAREAGEINKSLLTLGRVINTLVDHSGHIPYRDSKLTRLLRDSLGGRTKTCIIATVSPSALCLDETLSTLYYAHRAKNIKNKPEVNQKMTKSAMIKELYTEIDRLKQEVFAAREKNGIYIPLNRFLIEEAEKKAMTEKIKELELYLDLKDEQLVVFQDHYNCQKLLNADLSDKLERTQKKMVDADHALLDLEERYKKANSTIKLKEFFISALLKSEKALVEHAYELSSELANVAAYVSSLFSEIEHKGKIEEENRKLVQKFRSQLTQELDHLHRTVTASLMRQETQLKEIEENMESFIPTKAKATEEIRMHVERLKAKCGSGIRDLDALAGELDKNSEYTFGGLNSLVLKHSAALKNCFKGIALEADQHLNELQVGLSKQEDKLAAFAQQQHEGHLRAIESMRSISKITSSLFETLDIHASKLTKILEESLTIQYQQLHDLEKKFEECVANEEGQLLEEVAAILASSSARKKKLVQTAVDSLRASAADRTSNLQKEMSTTSDFTCHIKEQWKAHMEKSENHYIEDTAAVESGRNAIEEGLRSCMAKARTSTQQWRNAQNSLLMLGKGNEASVDSIVRNGLAANQHLHAKLSSAVSSTLEDVDTSSKDILSCIDSSLKFDQDACANLDSMLLPCHGELRELKNSHHHKIVEITDNAEKCLEEEYTVDGPSCSAPKRQSISLPSIASIDELQVPDYEELLKSYRDSMSALEQANGDVKHSSDS</sequence>
<dbReference type="EMBL" id="JAQQAF010000005">
    <property type="protein sequence ID" value="KAJ8484687.1"/>
    <property type="molecule type" value="Genomic_DNA"/>
</dbReference>
<dbReference type="GO" id="GO:0007018">
    <property type="term" value="P:microtubule-based movement"/>
    <property type="evidence" value="ECO:0007669"/>
    <property type="project" value="InterPro"/>
</dbReference>
<dbReference type="InterPro" id="IPR047241">
    <property type="entry name" value="KIF11-like_kin_motor_dom"/>
</dbReference>
<dbReference type="GO" id="GO:0008574">
    <property type="term" value="F:plus-end-directed microtubule motor activity"/>
    <property type="evidence" value="ECO:0007669"/>
    <property type="project" value="TreeGrafter"/>
</dbReference>
<evidence type="ECO:0000256" key="4">
    <source>
        <dbReference type="ARBA" id="ARBA00022701"/>
    </source>
</evidence>
<comment type="caution">
    <text evidence="16">The sequence shown here is derived from an EMBL/GenBank/DDBJ whole genome shotgun (WGS) entry which is preliminary data.</text>
</comment>
<dbReference type="InterPro" id="IPR001752">
    <property type="entry name" value="Kinesin_motor_dom"/>
</dbReference>
<dbReference type="PANTHER" id="PTHR47970:SF9">
    <property type="entry name" value="KINESIN-LIKE PROTEIN KIN-5D"/>
    <property type="match status" value="1"/>
</dbReference>
<dbReference type="SMART" id="SM00129">
    <property type="entry name" value="KISc"/>
    <property type="match status" value="1"/>
</dbReference>
<keyword evidence="13" id="KW-0175">Coiled coil</keyword>
<evidence type="ECO:0000256" key="8">
    <source>
        <dbReference type="ARBA" id="ARBA00023212"/>
    </source>
</evidence>
<organism evidence="16 17">
    <name type="scientific">Ensete ventricosum</name>
    <name type="common">Abyssinian banana</name>
    <name type="synonym">Musa ensete</name>
    <dbReference type="NCBI Taxonomy" id="4639"/>
    <lineage>
        <taxon>Eukaryota</taxon>
        <taxon>Viridiplantae</taxon>
        <taxon>Streptophyta</taxon>
        <taxon>Embryophyta</taxon>
        <taxon>Tracheophyta</taxon>
        <taxon>Spermatophyta</taxon>
        <taxon>Magnoliopsida</taxon>
        <taxon>Liliopsida</taxon>
        <taxon>Zingiberales</taxon>
        <taxon>Musaceae</taxon>
        <taxon>Ensete</taxon>
    </lineage>
</organism>
<evidence type="ECO:0000256" key="2">
    <source>
        <dbReference type="ARBA" id="ARBA00004186"/>
    </source>
</evidence>
<dbReference type="Pfam" id="PF00225">
    <property type="entry name" value="Kinesin"/>
    <property type="match status" value="1"/>
</dbReference>
<dbReference type="Pfam" id="PF16135">
    <property type="entry name" value="TDBD"/>
    <property type="match status" value="3"/>
</dbReference>
<evidence type="ECO:0000259" key="15">
    <source>
        <dbReference type="PROSITE" id="PS50067"/>
    </source>
</evidence>
<evidence type="ECO:0000256" key="3">
    <source>
        <dbReference type="ARBA" id="ARBA00022490"/>
    </source>
</evidence>
<evidence type="ECO:0000256" key="5">
    <source>
        <dbReference type="ARBA" id="ARBA00022741"/>
    </source>
</evidence>
<dbReference type="SUPFAM" id="SSF55729">
    <property type="entry name" value="Acyl-CoA N-acyltransferases (Nat)"/>
    <property type="match status" value="1"/>
</dbReference>
<evidence type="ECO:0000256" key="13">
    <source>
        <dbReference type="SAM" id="Coils"/>
    </source>
</evidence>
<dbReference type="FunFam" id="3.40.850.10:FF:000019">
    <property type="entry name" value="Kinesin-like protein KIN-5D"/>
    <property type="match status" value="1"/>
</dbReference>
<comment type="function">
    <text evidence="11">Responsible for microtubule translocation. May be important for the organization of phragmoplast-specific arrays of microtubules. Plays an essential role in stabilizing the mitotic spindle. Required during mitotic cytokinesis.</text>
</comment>
<evidence type="ECO:0000256" key="11">
    <source>
        <dbReference type="ARBA" id="ARBA00046159"/>
    </source>
</evidence>